<comment type="similarity">
    <text evidence="1">Belongs to the proteasome subunit p27 family.</text>
</comment>
<organism evidence="7 8">
    <name type="scientific">Coemansia spiralis</name>
    <dbReference type="NCBI Taxonomy" id="417178"/>
    <lineage>
        <taxon>Eukaryota</taxon>
        <taxon>Fungi</taxon>
        <taxon>Fungi incertae sedis</taxon>
        <taxon>Zoopagomycota</taxon>
        <taxon>Kickxellomycotina</taxon>
        <taxon>Kickxellomycetes</taxon>
        <taxon>Kickxellales</taxon>
        <taxon>Kickxellaceae</taxon>
        <taxon>Coemansia</taxon>
    </lineage>
</organism>
<dbReference type="Pfam" id="PF18265">
    <property type="entry name" value="Nas2_N"/>
    <property type="match status" value="1"/>
</dbReference>
<keyword evidence="4" id="KW-0175">Coiled coil</keyword>
<dbReference type="PANTHER" id="PTHR12651">
    <property type="entry name" value="26S PROTEASOME NON-ATPASE REGULATORY SUBUNIT 9"/>
    <property type="match status" value="1"/>
</dbReference>
<evidence type="ECO:0000256" key="3">
    <source>
        <dbReference type="ARBA" id="ARBA00068021"/>
    </source>
</evidence>
<protein>
    <recommendedName>
        <fullName evidence="3">Probable 26S proteasome regulatory subunit p27</fullName>
    </recommendedName>
</protein>
<dbReference type="Gene3D" id="6.10.140.1710">
    <property type="match status" value="1"/>
</dbReference>
<dbReference type="GO" id="GO:0005634">
    <property type="term" value="C:nucleus"/>
    <property type="evidence" value="ECO:0007669"/>
    <property type="project" value="TreeGrafter"/>
</dbReference>
<keyword evidence="7" id="KW-0647">Proteasome</keyword>
<dbReference type="PANTHER" id="PTHR12651:SF1">
    <property type="entry name" value="26S PROTEASOME NON-ATPASE REGULATORY SUBUNIT 9"/>
    <property type="match status" value="1"/>
</dbReference>
<dbReference type="AlphaFoldDB" id="A0A9W8G0R8"/>
<feature type="coiled-coil region" evidence="4">
    <location>
        <begin position="4"/>
        <end position="31"/>
    </location>
</feature>
<dbReference type="SUPFAM" id="SSF50156">
    <property type="entry name" value="PDZ domain-like"/>
    <property type="match status" value="1"/>
</dbReference>
<evidence type="ECO:0000313" key="7">
    <source>
        <dbReference type="EMBL" id="KAJ2668674.1"/>
    </source>
</evidence>
<evidence type="ECO:0000259" key="5">
    <source>
        <dbReference type="Pfam" id="PF17820"/>
    </source>
</evidence>
<accession>A0A9W8G0R8</accession>
<dbReference type="EMBL" id="JANBTW010000183">
    <property type="protein sequence ID" value="KAJ2668674.1"/>
    <property type="molecule type" value="Genomic_DNA"/>
</dbReference>
<dbReference type="InterPro" id="IPR041489">
    <property type="entry name" value="PDZ_6"/>
</dbReference>
<reference evidence="7" key="1">
    <citation type="submission" date="2022-07" db="EMBL/GenBank/DDBJ databases">
        <title>Phylogenomic reconstructions and comparative analyses of Kickxellomycotina fungi.</title>
        <authorList>
            <person name="Reynolds N.K."/>
            <person name="Stajich J.E."/>
            <person name="Barry K."/>
            <person name="Grigoriev I.V."/>
            <person name="Crous P."/>
            <person name="Smith M.E."/>
        </authorList>
    </citation>
    <scope>NUCLEOTIDE SEQUENCE</scope>
    <source>
        <strain evidence="7">NRRL 3115</strain>
    </source>
</reference>
<feature type="coiled-coil region" evidence="4">
    <location>
        <begin position="63"/>
        <end position="90"/>
    </location>
</feature>
<feature type="domain" description="Nas2 N-terminal" evidence="6">
    <location>
        <begin position="5"/>
        <end position="82"/>
    </location>
</feature>
<dbReference type="Proteomes" id="UP001151518">
    <property type="component" value="Unassembled WGS sequence"/>
</dbReference>
<evidence type="ECO:0000259" key="6">
    <source>
        <dbReference type="Pfam" id="PF18265"/>
    </source>
</evidence>
<comment type="caution">
    <text evidence="7">The sequence shown here is derived from an EMBL/GenBank/DDBJ whole genome shotgun (WGS) entry which is preliminary data.</text>
</comment>
<proteinExistence type="inferred from homology"/>
<keyword evidence="2" id="KW-0143">Chaperone</keyword>
<name>A0A9W8G0R8_9FUNG</name>
<evidence type="ECO:0000256" key="1">
    <source>
        <dbReference type="ARBA" id="ARBA00005256"/>
    </source>
</evidence>
<dbReference type="OrthoDB" id="72325at2759"/>
<dbReference type="InterPro" id="IPR040815">
    <property type="entry name" value="Nas2_N"/>
</dbReference>
<gene>
    <name evidence="7" type="primary">NAS2</name>
    <name evidence="7" type="ORF">GGI25_006386</name>
</gene>
<dbReference type="InterPro" id="IPR035269">
    <property type="entry name" value="PSMD9"/>
</dbReference>
<dbReference type="InterPro" id="IPR036034">
    <property type="entry name" value="PDZ_sf"/>
</dbReference>
<dbReference type="GO" id="GO:0000502">
    <property type="term" value="C:proteasome complex"/>
    <property type="evidence" value="ECO:0007669"/>
    <property type="project" value="UniProtKB-KW"/>
</dbReference>
<sequence>MERAQALLKQKDNLENEIRDLELELQSHGVTKTEALVDADGFPRADIDIVAIRGIRRSLIYKQNDLKDLVKQIEESLVNLHQNIRADEEDEPEVKPSRQRPFARVNMVTPNSPASEAGLVVGDKIVQYGSVNTDNHNNLKLLISETTDSIGKPIIVIVDRVLDGQPQSKTLKLTPRRNWGGDGLLGCYILPL</sequence>
<dbReference type="GO" id="GO:0005737">
    <property type="term" value="C:cytoplasm"/>
    <property type="evidence" value="ECO:0007669"/>
    <property type="project" value="TreeGrafter"/>
</dbReference>
<dbReference type="Pfam" id="PF17820">
    <property type="entry name" value="PDZ_6"/>
    <property type="match status" value="1"/>
</dbReference>
<evidence type="ECO:0000256" key="4">
    <source>
        <dbReference type="SAM" id="Coils"/>
    </source>
</evidence>
<dbReference type="GO" id="GO:0070682">
    <property type="term" value="P:proteasome regulatory particle assembly"/>
    <property type="evidence" value="ECO:0007669"/>
    <property type="project" value="InterPro"/>
</dbReference>
<evidence type="ECO:0000313" key="8">
    <source>
        <dbReference type="Proteomes" id="UP001151518"/>
    </source>
</evidence>
<dbReference type="Gene3D" id="2.30.42.10">
    <property type="match status" value="1"/>
</dbReference>
<dbReference type="FunFam" id="2.30.42.10:FF:000107">
    <property type="entry name" value="26S proteasome non-ATPase regulatory subunit 9"/>
    <property type="match status" value="1"/>
</dbReference>
<feature type="domain" description="PDZ" evidence="5">
    <location>
        <begin position="105"/>
        <end position="139"/>
    </location>
</feature>
<evidence type="ECO:0000256" key="2">
    <source>
        <dbReference type="ARBA" id="ARBA00023186"/>
    </source>
</evidence>